<feature type="region of interest" description="Disordered" evidence="17">
    <location>
        <begin position="308"/>
        <end position="366"/>
    </location>
</feature>
<evidence type="ECO:0000256" key="1">
    <source>
        <dbReference type="ARBA" id="ARBA00004123"/>
    </source>
</evidence>
<feature type="region of interest" description="Disordered" evidence="17">
    <location>
        <begin position="22"/>
        <end position="88"/>
    </location>
</feature>
<dbReference type="Gene3D" id="1.10.418.20">
    <property type="match status" value="2"/>
</dbReference>
<name>A0A8B9SIA1_ANAPL</name>
<comment type="pathway">
    <text evidence="2">Protein modification; protein sumoylation.</text>
</comment>
<evidence type="ECO:0000256" key="10">
    <source>
        <dbReference type="ARBA" id="ARBA00022843"/>
    </source>
</evidence>
<evidence type="ECO:0000313" key="19">
    <source>
        <dbReference type="Ensembl" id="ENSAPLP00020006632.1"/>
    </source>
</evidence>
<evidence type="ECO:0000256" key="3">
    <source>
        <dbReference type="ARBA" id="ARBA00005234"/>
    </source>
</evidence>
<dbReference type="GO" id="GO:0090169">
    <property type="term" value="P:regulation of spindle assembly"/>
    <property type="evidence" value="ECO:0007669"/>
    <property type="project" value="TreeGrafter"/>
</dbReference>
<evidence type="ECO:0000256" key="4">
    <source>
        <dbReference type="ARBA" id="ARBA00022499"/>
    </source>
</evidence>
<feature type="compositionally biased region" description="Acidic residues" evidence="17">
    <location>
        <begin position="148"/>
        <end position="157"/>
    </location>
</feature>
<feature type="region of interest" description="Disordered" evidence="17">
    <location>
        <begin position="234"/>
        <end position="262"/>
    </location>
</feature>
<feature type="compositionally biased region" description="Low complexity" evidence="17">
    <location>
        <begin position="172"/>
        <end position="181"/>
    </location>
</feature>
<feature type="compositionally biased region" description="Polar residues" evidence="17">
    <location>
        <begin position="308"/>
        <end position="320"/>
    </location>
</feature>
<dbReference type="SUPFAM" id="SSF54001">
    <property type="entry name" value="Cysteine proteinases"/>
    <property type="match status" value="1"/>
</dbReference>
<keyword evidence="9" id="KW-0788">Thiol protease</keyword>
<evidence type="ECO:0000259" key="18">
    <source>
        <dbReference type="PROSITE" id="PS50600"/>
    </source>
</evidence>
<evidence type="ECO:0000256" key="16">
    <source>
        <dbReference type="ARBA" id="ARBA00079020"/>
    </source>
</evidence>
<dbReference type="FunFam" id="3.40.395.10:FF:000027">
    <property type="entry name" value="SUMO-specific peptidase 6"/>
    <property type="match status" value="1"/>
</dbReference>
<dbReference type="InterPro" id="IPR051947">
    <property type="entry name" value="Sentrin-specific_protease"/>
</dbReference>
<comment type="function">
    <text evidence="12">Protease that deconjugates SUMO1, SUMO2 and SUMO3 from targeted proteins. Processes preferentially poly-SUMO2 and poly-SUMO3 chains, but does not efficiently process SUMO1, SUMO2 and SUMO3 precursors. Deconjugates SUMO1 from RXRA, leading to transcriptional activation. Involved in chromosome alignment and spindle assembly, by regulating the kinetochore CENPH-CENPI-CENPK complex. Desumoylates PML and CENPI, protecting them from degradation by the ubiquitin ligase RNF4, which targets polysumoylated proteins for proteasomal degradation. Also desumoylates RPA1, thus preventing recruitment of RAD51 to the DNA damage foci to initiate DNA repair through homologous recombination.</text>
</comment>
<evidence type="ECO:0000256" key="17">
    <source>
        <dbReference type="SAM" id="MobiDB-lite"/>
    </source>
</evidence>
<evidence type="ECO:0000256" key="7">
    <source>
        <dbReference type="ARBA" id="ARBA00022786"/>
    </source>
</evidence>
<dbReference type="InterPro" id="IPR038765">
    <property type="entry name" value="Papain-like_cys_pep_sf"/>
</dbReference>
<keyword evidence="4" id="KW-1017">Isopeptide bond</keyword>
<evidence type="ECO:0000256" key="8">
    <source>
        <dbReference type="ARBA" id="ARBA00022801"/>
    </source>
</evidence>
<organism evidence="19 20">
    <name type="scientific">Anas platyrhynchos</name>
    <name type="common">Mallard</name>
    <name type="synonym">Anas boschas</name>
    <dbReference type="NCBI Taxonomy" id="8839"/>
    <lineage>
        <taxon>Eukaryota</taxon>
        <taxon>Metazoa</taxon>
        <taxon>Chordata</taxon>
        <taxon>Craniata</taxon>
        <taxon>Vertebrata</taxon>
        <taxon>Euteleostomi</taxon>
        <taxon>Archelosauria</taxon>
        <taxon>Archosauria</taxon>
        <taxon>Dinosauria</taxon>
        <taxon>Saurischia</taxon>
        <taxon>Theropoda</taxon>
        <taxon>Coelurosauria</taxon>
        <taxon>Aves</taxon>
        <taxon>Neognathae</taxon>
        <taxon>Galloanserae</taxon>
        <taxon>Anseriformes</taxon>
        <taxon>Anatidae</taxon>
        <taxon>Anatinae</taxon>
        <taxon>Anas</taxon>
    </lineage>
</organism>
<evidence type="ECO:0000256" key="9">
    <source>
        <dbReference type="ARBA" id="ARBA00022807"/>
    </source>
</evidence>
<dbReference type="InterPro" id="IPR003653">
    <property type="entry name" value="Peptidase_C48_C"/>
</dbReference>
<feature type="compositionally biased region" description="Polar residues" evidence="17">
    <location>
        <begin position="785"/>
        <end position="801"/>
    </location>
</feature>
<keyword evidence="10" id="KW-0832">Ubl conjugation</keyword>
<proteinExistence type="inferred from homology"/>
<feature type="compositionally biased region" description="Basic and acidic residues" evidence="17">
    <location>
        <begin position="1078"/>
        <end position="1100"/>
    </location>
</feature>
<evidence type="ECO:0000256" key="15">
    <source>
        <dbReference type="ARBA" id="ARBA00077364"/>
    </source>
</evidence>
<dbReference type="GO" id="GO:0005829">
    <property type="term" value="C:cytosol"/>
    <property type="evidence" value="ECO:0007669"/>
    <property type="project" value="UniProtKB-ARBA"/>
</dbReference>
<dbReference type="GO" id="GO:0006508">
    <property type="term" value="P:proteolysis"/>
    <property type="evidence" value="ECO:0007669"/>
    <property type="project" value="UniProtKB-KW"/>
</dbReference>
<feature type="compositionally biased region" description="Polar residues" evidence="17">
    <location>
        <begin position="244"/>
        <end position="262"/>
    </location>
</feature>
<evidence type="ECO:0000256" key="13">
    <source>
        <dbReference type="ARBA" id="ARBA00062458"/>
    </source>
</evidence>
<dbReference type="Ensembl" id="ENSAPLT00020007128.1">
    <property type="protein sequence ID" value="ENSAPLP00020006632.1"/>
    <property type="gene ID" value="ENSAPLG00020004815.1"/>
</dbReference>
<dbReference type="PROSITE" id="PS50600">
    <property type="entry name" value="ULP_PROTEASE"/>
    <property type="match status" value="1"/>
</dbReference>
<accession>A0A8B9SIA1</accession>
<comment type="subunit">
    <text evidence="13">Interacts with RXRA. Forms a complex with KAT5-TIP60 and UBE2I in response to UV irradiation. Interacts with RPA1 to maintain it in hyposumoylated state during S phase preventing DNA repair initiation.</text>
</comment>
<feature type="region of interest" description="Disordered" evidence="17">
    <location>
        <begin position="1074"/>
        <end position="1108"/>
    </location>
</feature>
<feature type="region of interest" description="Disordered" evidence="17">
    <location>
        <begin position="140"/>
        <end position="181"/>
    </location>
</feature>
<dbReference type="Pfam" id="PF02902">
    <property type="entry name" value="Peptidase_C48"/>
    <property type="match status" value="2"/>
</dbReference>
<keyword evidence="8" id="KW-0378">Hydrolase</keyword>
<dbReference type="GO" id="GO:0070139">
    <property type="term" value="F:SUMO-specific endopeptidase activity"/>
    <property type="evidence" value="ECO:0007669"/>
    <property type="project" value="TreeGrafter"/>
</dbReference>
<comment type="similarity">
    <text evidence="3">Belongs to the peptidase C48 family.</text>
</comment>
<evidence type="ECO:0000256" key="14">
    <source>
        <dbReference type="ARBA" id="ARBA00073899"/>
    </source>
</evidence>
<evidence type="ECO:0000256" key="2">
    <source>
        <dbReference type="ARBA" id="ARBA00004718"/>
    </source>
</evidence>
<evidence type="ECO:0000256" key="12">
    <source>
        <dbReference type="ARBA" id="ARBA00058874"/>
    </source>
</evidence>
<dbReference type="FunFam" id="1.10.418.20:FF:000005">
    <property type="entry name" value="sentrin-specific protease 6 isoform X2"/>
    <property type="match status" value="1"/>
</dbReference>
<keyword evidence="11" id="KW-0539">Nucleus</keyword>
<dbReference type="PANTHER" id="PTHR46896:SF1">
    <property type="entry name" value="SENTRIN-SPECIFIC PROTEASE 6"/>
    <property type="match status" value="1"/>
</dbReference>
<dbReference type="GO" id="GO:0016926">
    <property type="term" value="P:protein desumoylation"/>
    <property type="evidence" value="ECO:0007669"/>
    <property type="project" value="TreeGrafter"/>
</dbReference>
<evidence type="ECO:0000256" key="6">
    <source>
        <dbReference type="ARBA" id="ARBA00022670"/>
    </source>
</evidence>
<comment type="subcellular location">
    <subcellularLocation>
        <location evidence="1">Nucleus</location>
    </subcellularLocation>
</comment>
<evidence type="ECO:0000256" key="5">
    <source>
        <dbReference type="ARBA" id="ARBA00022553"/>
    </source>
</evidence>
<keyword evidence="7" id="KW-0833">Ubl conjugation pathway</keyword>
<dbReference type="Gene3D" id="3.30.310.130">
    <property type="entry name" value="Ubiquitin-related"/>
    <property type="match status" value="2"/>
</dbReference>
<dbReference type="GO" id="GO:0005634">
    <property type="term" value="C:nucleus"/>
    <property type="evidence" value="ECO:0007669"/>
    <property type="project" value="UniProtKB-SubCell"/>
</dbReference>
<evidence type="ECO:0000256" key="11">
    <source>
        <dbReference type="ARBA" id="ARBA00023242"/>
    </source>
</evidence>
<feature type="region of interest" description="Disordered" evidence="17">
    <location>
        <begin position="778"/>
        <end position="818"/>
    </location>
</feature>
<reference evidence="19" key="3">
    <citation type="submission" date="2025-09" db="UniProtKB">
        <authorList>
            <consortium name="Ensembl"/>
        </authorList>
    </citation>
    <scope>IDENTIFICATION</scope>
</reference>
<reference evidence="19" key="2">
    <citation type="submission" date="2025-08" db="UniProtKB">
        <authorList>
            <consortium name="Ensembl"/>
        </authorList>
    </citation>
    <scope>IDENTIFICATION</scope>
</reference>
<evidence type="ECO:0000313" key="20">
    <source>
        <dbReference type="Proteomes" id="UP000694400"/>
    </source>
</evidence>
<feature type="compositionally biased region" description="Low complexity" evidence="17">
    <location>
        <begin position="346"/>
        <end position="362"/>
    </location>
</feature>
<dbReference type="Proteomes" id="UP000694400">
    <property type="component" value="Chromosome 3"/>
</dbReference>
<sequence length="1108" mass="124945">MFSWPLSDPAFSRQLLLAPLDRSQSKKDGGFKNNWSFDHAEESEGDAEKDEANLLSIDDSDGPFSPNEDRKSLRCRPGAVGSSGDSIKTYARRGKAPNLRLLKGNAIGLNMMGNSKKLRKEYPPQLQKVEADHVRLPRPQGVDSIMENTEESESESESEIKRKVQQKRHCNSYQSDLSLSSSTKKGLTQLKLLEPIDYSTDCPNCGRANENQTKCRHCENASLKDLQRVSRQTGTLGESMGPLSRSSIHQNSTGQKSSGTGFNTKKFYSSAVGKGPADILLGNEVVGHSMLRQNGKVGLITGTKNTKITGSLRQRSTRPSELNDPIVLSSDDDEEEDSSSTRRMESISPRPADSARSSPAPSTGKVEAALKENSCGIEQRIGSITTETEIAVTLPRKARMKDQFGNIVSNTPIKRRKLISQEIVTETVPLTYQSPCESVILNCRSIRIGTLRRMVVKPVIFCLDYIKICLESQEESDSDTREINLKTSELTKCEWCSVRKLPVVFLQTVPSTCSSLRDQLKMSKDNVWYECKGDSQEEQYIILIFETGLDPHANSIFEKIITDIGIRNNISDFFVRISFEEANGRLVAFTKCLEENSKGSPSHRENKIKTVVSSESKVQQRNKQLYFDDEEEIGEPHTVFIGPIEKLIVYPPPPAKGGISVTNEDLHCLNEGEFLNDVIIDFYLKYLVLEKLKKEDADRIHVFSSFFYKRLNQRERRNIHETSNLSIQQKRHGRVKTWTRHVDIFEKDFIFVPLNEAAHWFLAVICFPGLEKPKYEPNPHYHESAATQTKSSSSDGESNTPSPLPNEFDTQNSPSMSTAKKTLTKKYNTALIDPNTETEDSESSCCRRSPCRGKSGFKKLSQIDSDVEEPNTVESACHKLDHRTPDENGIQGEFTTASQSMDGLHKIRLNYSEDSADGSKLNEDELIDFSEDQDNQEDSSDDGGLLDDNCNSEMGQWHLKPTICKQPCILLMDSLRGPSRSNVVKTLREYLEVEWEVRKGNKRSFSKEVMKGSNPKVPQQNNFSDCGVYILQYVESFFENPILSFELPMNLTDWFPRPRMKTKREEIRKIILKLQEQQSKDKKGQKDPSSAERSLQEKTEQLINSGSD</sequence>
<feature type="region of interest" description="Disordered" evidence="17">
    <location>
        <begin position="831"/>
        <end position="854"/>
    </location>
</feature>
<feature type="compositionally biased region" description="Polar residues" evidence="17">
    <location>
        <begin position="808"/>
        <end position="818"/>
    </location>
</feature>
<dbReference type="AlphaFoldDB" id="A0A8B9SIA1"/>
<reference evidence="19" key="1">
    <citation type="submission" date="2019-08" db="EMBL/GenBank/DDBJ databases">
        <title>Three high-quality genomes provides insights into domestication of ducks.</title>
        <authorList>
            <person name="Hou Z.C."/>
            <person name="Zhu F."/>
            <person name="Yin Z.T."/>
            <person name="Zhang F."/>
        </authorList>
    </citation>
    <scope>NUCLEOTIDE SEQUENCE [LARGE SCALE GENOMIC DNA]</scope>
</reference>
<keyword evidence="5" id="KW-0597">Phosphoprotein</keyword>
<protein>
    <recommendedName>
        <fullName evidence="14">Sentrin-specific protease 6</fullName>
    </recommendedName>
    <alternativeName>
        <fullName evidence="16">SUMO-1-specific protease 1</fullName>
    </alternativeName>
    <alternativeName>
        <fullName evidence="15">Sentrin/SUMO-specific protease SENP6</fullName>
    </alternativeName>
</protein>
<keyword evidence="6" id="KW-0645">Protease</keyword>
<dbReference type="FunFam" id="1.10.418.20:FF:000010">
    <property type="entry name" value="sentrin-specific protease 6 isoform X2"/>
    <property type="match status" value="1"/>
</dbReference>
<feature type="domain" description="Ubiquitin-like protease family profile" evidence="18">
    <location>
        <begin position="659"/>
        <end position="1037"/>
    </location>
</feature>
<dbReference type="PANTHER" id="PTHR46896">
    <property type="entry name" value="SENTRIN-SPECIFIC PROTEASE"/>
    <property type="match status" value="1"/>
</dbReference>
<dbReference type="GO" id="GO:0090234">
    <property type="term" value="P:regulation of kinetochore assembly"/>
    <property type="evidence" value="ECO:0007669"/>
    <property type="project" value="TreeGrafter"/>
</dbReference>